<evidence type="ECO:0000256" key="1">
    <source>
        <dbReference type="SAM" id="MobiDB-lite"/>
    </source>
</evidence>
<evidence type="ECO:0000313" key="2">
    <source>
        <dbReference type="EMBL" id="RMC36487.1"/>
    </source>
</evidence>
<dbReference type="AlphaFoldDB" id="A0A3M0MYN1"/>
<keyword evidence="3" id="KW-1185">Reference proteome</keyword>
<proteinExistence type="predicted"/>
<evidence type="ECO:0000313" key="3">
    <source>
        <dbReference type="Proteomes" id="UP000273516"/>
    </source>
</evidence>
<protein>
    <submittedName>
        <fullName evidence="2">Uncharacterized protein</fullName>
    </submittedName>
</protein>
<sequence>MFSVLAPSDCNGAGQSPATGGHPGTCAARFMLHPRTKLKLQDNVSKAPAHGGGRALPGGPAALDFGLFRLPDQMTHFQAAKPYRAFRKKRTAGS</sequence>
<reference evidence="2 3" key="1">
    <citation type="submission" date="2018-07" db="EMBL/GenBank/DDBJ databases">
        <authorList>
            <person name="Zhang Y."/>
            <person name="Wang L."/>
            <person name="Ma S."/>
        </authorList>
    </citation>
    <scope>NUCLEOTIDE SEQUENCE [LARGE SCALE GENOMIC DNA]</scope>
    <source>
        <strain evidence="2 3">4-2</strain>
    </source>
</reference>
<organism evidence="2 3">
    <name type="scientific">Paracoccus alkanivorans</name>
    <dbReference type="NCBI Taxonomy" id="2116655"/>
    <lineage>
        <taxon>Bacteria</taxon>
        <taxon>Pseudomonadati</taxon>
        <taxon>Pseudomonadota</taxon>
        <taxon>Alphaproteobacteria</taxon>
        <taxon>Rhodobacterales</taxon>
        <taxon>Paracoccaceae</taxon>
        <taxon>Paracoccus</taxon>
    </lineage>
</organism>
<accession>A0A3M0MYN1</accession>
<comment type="caution">
    <text evidence="2">The sequence shown here is derived from an EMBL/GenBank/DDBJ whole genome shotgun (WGS) entry which is preliminary data.</text>
</comment>
<feature type="region of interest" description="Disordered" evidence="1">
    <location>
        <begin position="1"/>
        <end position="27"/>
    </location>
</feature>
<name>A0A3M0MYN1_9RHOB</name>
<dbReference type="EMBL" id="QOKZ01000002">
    <property type="protein sequence ID" value="RMC36487.1"/>
    <property type="molecule type" value="Genomic_DNA"/>
</dbReference>
<dbReference type="Proteomes" id="UP000273516">
    <property type="component" value="Unassembled WGS sequence"/>
</dbReference>
<gene>
    <name evidence="2" type="ORF">C9E81_07475</name>
</gene>